<keyword evidence="4" id="KW-1185">Reference proteome</keyword>
<evidence type="ECO:0000313" key="4">
    <source>
        <dbReference type="Proteomes" id="UP000636755"/>
    </source>
</evidence>
<dbReference type="InterPro" id="IPR011642">
    <property type="entry name" value="Gate_dom"/>
</dbReference>
<dbReference type="RefSeq" id="WP_186934761.1">
    <property type="nucleotide sequence ID" value="NZ_JACOPS010000001.1"/>
</dbReference>
<reference evidence="3 4" key="1">
    <citation type="submission" date="2020-08" db="EMBL/GenBank/DDBJ databases">
        <title>Genome public.</title>
        <authorList>
            <person name="Liu C."/>
            <person name="Sun Q."/>
        </authorList>
    </citation>
    <scope>NUCLEOTIDE SEQUENCE [LARGE SCALE GENOMIC DNA]</scope>
    <source>
        <strain evidence="3 4">NSJ-71</strain>
    </source>
</reference>
<keyword evidence="1" id="KW-0472">Membrane</keyword>
<dbReference type="InterPro" id="IPR011640">
    <property type="entry name" value="Fe2_transport_prot_B_C"/>
</dbReference>
<dbReference type="SUPFAM" id="SSF52540">
    <property type="entry name" value="P-loop containing nucleoside triphosphate hydrolases"/>
    <property type="match status" value="1"/>
</dbReference>
<name>A0ABR7HIZ5_9FIRM</name>
<dbReference type="InterPro" id="IPR027417">
    <property type="entry name" value="P-loop_NTPase"/>
</dbReference>
<accession>A0ABR7HIZ5</accession>
<dbReference type="Pfam" id="PF02421">
    <property type="entry name" value="FeoB_N"/>
    <property type="match status" value="1"/>
</dbReference>
<dbReference type="PANTHER" id="PTHR43185">
    <property type="entry name" value="FERROUS IRON TRANSPORT PROTEIN B"/>
    <property type="match status" value="1"/>
</dbReference>
<feature type="transmembrane region" description="Helical" evidence="1">
    <location>
        <begin position="401"/>
        <end position="434"/>
    </location>
</feature>
<dbReference type="Gene3D" id="3.40.50.300">
    <property type="entry name" value="P-loop containing nucleotide triphosphate hydrolases"/>
    <property type="match status" value="1"/>
</dbReference>
<sequence>MLTRNSRKTEANGKMCNNTDYNVVLAGNPNVGKSTIFNALTGMKQHTGNWTGKTVEYAKGCTKIKDKSFSVVDLPGTYSMISFSPEEEVSRQFLVRDDIDCTVIVIDSSVLERNLSFTLQVLSVTKKAVLCLNLSDECCKNGFVIDEDELSLNLGIPVISTNATKKSDIEKIREKIYDVCTEKTKCFRVTRLYDGIDIFNKEKHKENTEFLAARSKEICSRCIKKCGENISEKTKKLDKILTSKITGIPIMILLLGLLFWITAVGANYPSRLLSELFEYIKVGLVYVFDFFNAPDFIKGFFINGIYTTLSWVVAVMLPPMAIFFPLFALIEDFGYLPRIAFNLDKFFSKCGAHGKQGLTMAMGIGCNACGVTGCRIIESPKERLIATVTNNFMPCNGRFPMLIALITIFFSGSACVFASSISIALILVLLILFAVMMTMFVSKILSVTLLSGERSAFALELPPYRKPRILKTIVSSFLDRTLFVLGRAVIVAIPAGALIWLLANIYIVDSSLLSYCTDFFDPFGRAIGLDGVIIMAFVLGFPANETVIPIIIMSYLSTGTLTDFASYEELFALLTQNGWTLTTAICTIVMCIFHFPCSTTCLTIKKETGSMGWTMFSIVMPTMIGIALCYLISHIM</sequence>
<dbReference type="PANTHER" id="PTHR43185:SF2">
    <property type="entry name" value="FERROUS IRON TRANSPORT PROTEIN B"/>
    <property type="match status" value="1"/>
</dbReference>
<protein>
    <submittedName>
        <fullName evidence="3">Ferrous iron transporter B</fullName>
    </submittedName>
</protein>
<dbReference type="PROSITE" id="PS51711">
    <property type="entry name" value="G_FEOB"/>
    <property type="match status" value="1"/>
</dbReference>
<feature type="transmembrane region" description="Helical" evidence="1">
    <location>
        <begin position="309"/>
        <end position="330"/>
    </location>
</feature>
<organism evidence="3 4">
    <name type="scientific">Ruminococcus intestinalis</name>
    <dbReference type="NCBI Taxonomy" id="2763066"/>
    <lineage>
        <taxon>Bacteria</taxon>
        <taxon>Bacillati</taxon>
        <taxon>Bacillota</taxon>
        <taxon>Clostridia</taxon>
        <taxon>Eubacteriales</taxon>
        <taxon>Oscillospiraceae</taxon>
        <taxon>Ruminococcus</taxon>
    </lineage>
</organism>
<feature type="transmembrane region" description="Helical" evidence="1">
    <location>
        <begin position="245"/>
        <end position="266"/>
    </location>
</feature>
<proteinExistence type="predicted"/>
<dbReference type="InterPro" id="IPR030389">
    <property type="entry name" value="G_FEOB_dom"/>
</dbReference>
<comment type="caution">
    <text evidence="3">The sequence shown here is derived from an EMBL/GenBank/DDBJ whole genome shotgun (WGS) entry which is preliminary data.</text>
</comment>
<dbReference type="InterPro" id="IPR050860">
    <property type="entry name" value="FeoB_GTPase"/>
</dbReference>
<dbReference type="CDD" id="cd01879">
    <property type="entry name" value="FeoB"/>
    <property type="match status" value="1"/>
</dbReference>
<dbReference type="Pfam" id="PF07664">
    <property type="entry name" value="FeoB_C"/>
    <property type="match status" value="1"/>
</dbReference>
<feature type="transmembrane region" description="Helical" evidence="1">
    <location>
        <begin position="611"/>
        <end position="633"/>
    </location>
</feature>
<evidence type="ECO:0000259" key="2">
    <source>
        <dbReference type="PROSITE" id="PS51711"/>
    </source>
</evidence>
<evidence type="ECO:0000256" key="1">
    <source>
        <dbReference type="SAM" id="Phobius"/>
    </source>
</evidence>
<feature type="transmembrane region" description="Helical" evidence="1">
    <location>
        <begin position="482"/>
        <end position="503"/>
    </location>
</feature>
<feature type="transmembrane region" description="Helical" evidence="1">
    <location>
        <begin position="579"/>
        <end position="604"/>
    </location>
</feature>
<gene>
    <name evidence="3" type="ORF">H8R91_02690</name>
</gene>
<feature type="domain" description="FeoB-type G" evidence="2">
    <location>
        <begin position="20"/>
        <end position="182"/>
    </location>
</feature>
<dbReference type="Proteomes" id="UP000636755">
    <property type="component" value="Unassembled WGS sequence"/>
</dbReference>
<keyword evidence="1" id="KW-0812">Transmembrane</keyword>
<dbReference type="EMBL" id="JACOPS010000001">
    <property type="protein sequence ID" value="MBC5727455.1"/>
    <property type="molecule type" value="Genomic_DNA"/>
</dbReference>
<keyword evidence="1" id="KW-1133">Transmembrane helix</keyword>
<evidence type="ECO:0000313" key="3">
    <source>
        <dbReference type="EMBL" id="MBC5727455.1"/>
    </source>
</evidence>
<dbReference type="Pfam" id="PF07670">
    <property type="entry name" value="Gate"/>
    <property type="match status" value="2"/>
</dbReference>